<dbReference type="CDD" id="cd00130">
    <property type="entry name" value="PAS"/>
    <property type="match status" value="1"/>
</dbReference>
<dbReference type="EMBL" id="JAMBOL010000003">
    <property type="protein sequence ID" value="MCM3713748.1"/>
    <property type="molecule type" value="Genomic_DNA"/>
</dbReference>
<proteinExistence type="predicted"/>
<name>A0A9X2DNV7_9BACI</name>
<dbReference type="InterPro" id="IPR035965">
    <property type="entry name" value="PAS-like_dom_sf"/>
</dbReference>
<dbReference type="PROSITE" id="PS50045">
    <property type="entry name" value="SIGMA54_INTERACT_4"/>
    <property type="match status" value="1"/>
</dbReference>
<dbReference type="GO" id="GO:0043565">
    <property type="term" value="F:sequence-specific DNA binding"/>
    <property type="evidence" value="ECO:0007669"/>
    <property type="project" value="InterPro"/>
</dbReference>
<dbReference type="SUPFAM" id="SSF46689">
    <property type="entry name" value="Homeodomain-like"/>
    <property type="match status" value="1"/>
</dbReference>
<dbReference type="InterPro" id="IPR003593">
    <property type="entry name" value="AAA+_ATPase"/>
</dbReference>
<dbReference type="SUPFAM" id="SSF55785">
    <property type="entry name" value="PYP-like sensor domain (PAS domain)"/>
    <property type="match status" value="1"/>
</dbReference>
<reference evidence="8" key="1">
    <citation type="submission" date="2022-05" db="EMBL/GenBank/DDBJ databases">
        <title>Comparative Genomics of Spacecraft Associated Microbes.</title>
        <authorList>
            <person name="Tran M.T."/>
            <person name="Wright A."/>
            <person name="Seuylemezian A."/>
            <person name="Eisen J."/>
            <person name="Coil D."/>
        </authorList>
    </citation>
    <scope>NUCLEOTIDE SEQUENCE</scope>
    <source>
        <strain evidence="8">214.1.1</strain>
    </source>
</reference>
<dbReference type="InterPro" id="IPR000700">
    <property type="entry name" value="PAS-assoc_C"/>
</dbReference>
<dbReference type="CDD" id="cd00009">
    <property type="entry name" value="AAA"/>
    <property type="match status" value="1"/>
</dbReference>
<keyword evidence="9" id="KW-1185">Reference proteome</keyword>
<dbReference type="Gene3D" id="3.40.50.300">
    <property type="entry name" value="P-loop containing nucleotide triphosphate hydrolases"/>
    <property type="match status" value="1"/>
</dbReference>
<evidence type="ECO:0000259" key="6">
    <source>
        <dbReference type="PROSITE" id="PS50112"/>
    </source>
</evidence>
<feature type="domain" description="PAS" evidence="6">
    <location>
        <begin position="113"/>
        <end position="166"/>
    </location>
</feature>
<dbReference type="Pfam" id="PF13426">
    <property type="entry name" value="PAS_9"/>
    <property type="match status" value="1"/>
</dbReference>
<dbReference type="FunFam" id="3.40.50.300:FF:000006">
    <property type="entry name" value="DNA-binding transcriptional regulator NtrC"/>
    <property type="match status" value="1"/>
</dbReference>
<dbReference type="InterPro" id="IPR000014">
    <property type="entry name" value="PAS"/>
</dbReference>
<dbReference type="AlphaFoldDB" id="A0A9X2DNV7"/>
<dbReference type="Gene3D" id="1.10.10.60">
    <property type="entry name" value="Homeodomain-like"/>
    <property type="match status" value="1"/>
</dbReference>
<dbReference type="PROSITE" id="PS50112">
    <property type="entry name" value="PAS"/>
    <property type="match status" value="1"/>
</dbReference>
<dbReference type="Pfam" id="PF02954">
    <property type="entry name" value="HTH_8"/>
    <property type="match status" value="1"/>
</dbReference>
<keyword evidence="2" id="KW-0067">ATP-binding</keyword>
<evidence type="ECO:0000256" key="2">
    <source>
        <dbReference type="ARBA" id="ARBA00022840"/>
    </source>
</evidence>
<dbReference type="PROSITE" id="PS50113">
    <property type="entry name" value="PAC"/>
    <property type="match status" value="1"/>
</dbReference>
<dbReference type="PANTHER" id="PTHR32071">
    <property type="entry name" value="TRANSCRIPTIONAL REGULATORY PROTEIN"/>
    <property type="match status" value="1"/>
</dbReference>
<keyword evidence="4" id="KW-0804">Transcription</keyword>
<dbReference type="Pfam" id="PF25601">
    <property type="entry name" value="AAA_lid_14"/>
    <property type="match status" value="1"/>
</dbReference>
<dbReference type="GO" id="GO:0006355">
    <property type="term" value="P:regulation of DNA-templated transcription"/>
    <property type="evidence" value="ECO:0007669"/>
    <property type="project" value="InterPro"/>
</dbReference>
<keyword evidence="3" id="KW-0805">Transcription regulation</keyword>
<feature type="domain" description="PAC" evidence="7">
    <location>
        <begin position="182"/>
        <end position="232"/>
    </location>
</feature>
<dbReference type="Pfam" id="PF00158">
    <property type="entry name" value="Sigma54_activat"/>
    <property type="match status" value="1"/>
</dbReference>
<dbReference type="InterPro" id="IPR002197">
    <property type="entry name" value="HTH_Fis"/>
</dbReference>
<evidence type="ECO:0000313" key="9">
    <source>
        <dbReference type="Proteomes" id="UP001139179"/>
    </source>
</evidence>
<organism evidence="8 9">
    <name type="scientific">Halalkalibacter oceani</name>
    <dbReference type="NCBI Taxonomy" id="1653776"/>
    <lineage>
        <taxon>Bacteria</taxon>
        <taxon>Bacillati</taxon>
        <taxon>Bacillota</taxon>
        <taxon>Bacilli</taxon>
        <taxon>Bacillales</taxon>
        <taxon>Bacillaceae</taxon>
        <taxon>Halalkalibacter</taxon>
    </lineage>
</organism>
<gene>
    <name evidence="8" type="ORF">M3202_06595</name>
</gene>
<dbReference type="InterPro" id="IPR058031">
    <property type="entry name" value="AAA_lid_NorR"/>
</dbReference>
<dbReference type="InterPro" id="IPR027417">
    <property type="entry name" value="P-loop_NTPase"/>
</dbReference>
<dbReference type="GO" id="GO:0005524">
    <property type="term" value="F:ATP binding"/>
    <property type="evidence" value="ECO:0007669"/>
    <property type="project" value="UniProtKB-KW"/>
</dbReference>
<comment type="caution">
    <text evidence="8">The sequence shown here is derived from an EMBL/GenBank/DDBJ whole genome shotgun (WGS) entry which is preliminary data.</text>
</comment>
<dbReference type="NCBIfam" id="TIGR00229">
    <property type="entry name" value="sensory_box"/>
    <property type="match status" value="1"/>
</dbReference>
<feature type="domain" description="Sigma-54 factor interaction" evidence="5">
    <location>
        <begin position="254"/>
        <end position="483"/>
    </location>
</feature>
<sequence length="565" mass="63945">MDELVKQLPIGLVITGDHGAIMYHNDLAFSMVAGQHETLIGCPICQVIPESNIIKTIKKAQPSLSLANSNKKNPKILYEYPVEWDGQKAGATLLFHSSFVEHMAYFVDKINEMKQELQLIMSLVGELVTITDEQGTILKVNEACERMMGVSKKDFIGKPMDFLEKEKIVSHSSTKQVIKEGRKVTVTQTTKSGRRLLVTGHPIFNEEGKLTKVINISKDITETDLISKELQETKKLIDYYESELHKKETNGQKPLIKSKQLKAVYDLAERIQDLDSTVLLLGEAGVGKRTLATYIHSTSKVRKNHPFVEINCGTIPEALIEAELFGQVETGGEGKQVERQGCIREADQGTLFLNDIDELSLPVQVKLLKVMEEKKVIPVGGTTAVDVDVRIIAATERDLEEMVRAHRFRRELYYLVNTVPIIIPPLRERKEELPFFIQSFLEYYNRKYHYEKKFDKEVIQAFLKNDWAGNIRELQNVIETVVVTSADDEITFDQLPDKIKNATLANEDFSGQKLKTAVEEFEKNIIAKALKKSRTLKEASIVLGIDASTLTRKVKKFKLEIAEPQ</sequence>
<dbReference type="InterPro" id="IPR009057">
    <property type="entry name" value="Homeodomain-like_sf"/>
</dbReference>
<dbReference type="RefSeq" id="WP_251222541.1">
    <property type="nucleotide sequence ID" value="NZ_JAMBOL010000003.1"/>
</dbReference>
<evidence type="ECO:0000256" key="4">
    <source>
        <dbReference type="ARBA" id="ARBA00023163"/>
    </source>
</evidence>
<dbReference type="SUPFAM" id="SSF52540">
    <property type="entry name" value="P-loop containing nucleoside triphosphate hydrolases"/>
    <property type="match status" value="1"/>
</dbReference>
<keyword evidence="1" id="KW-0547">Nucleotide-binding</keyword>
<dbReference type="Gene3D" id="3.30.450.20">
    <property type="entry name" value="PAS domain"/>
    <property type="match status" value="1"/>
</dbReference>
<accession>A0A9X2DNV7</accession>
<evidence type="ECO:0000256" key="3">
    <source>
        <dbReference type="ARBA" id="ARBA00023015"/>
    </source>
</evidence>
<dbReference type="SMART" id="SM00382">
    <property type="entry name" value="AAA"/>
    <property type="match status" value="1"/>
</dbReference>
<dbReference type="InterPro" id="IPR002078">
    <property type="entry name" value="Sigma_54_int"/>
</dbReference>
<dbReference type="SMART" id="SM00091">
    <property type="entry name" value="PAS"/>
    <property type="match status" value="2"/>
</dbReference>
<evidence type="ECO:0000259" key="5">
    <source>
        <dbReference type="PROSITE" id="PS50045"/>
    </source>
</evidence>
<protein>
    <submittedName>
        <fullName evidence="8">Sigma 54-interacting transcriptional regulator</fullName>
    </submittedName>
</protein>
<dbReference type="Gene3D" id="1.10.8.60">
    <property type="match status" value="1"/>
</dbReference>
<evidence type="ECO:0000313" key="8">
    <source>
        <dbReference type="EMBL" id="MCM3713748.1"/>
    </source>
</evidence>
<dbReference type="Proteomes" id="UP001139179">
    <property type="component" value="Unassembled WGS sequence"/>
</dbReference>
<evidence type="ECO:0000256" key="1">
    <source>
        <dbReference type="ARBA" id="ARBA00022741"/>
    </source>
</evidence>
<evidence type="ECO:0000259" key="7">
    <source>
        <dbReference type="PROSITE" id="PS50113"/>
    </source>
</evidence>